<proteinExistence type="predicted"/>
<name>A0ACC6TPS7_9CREN</name>
<evidence type="ECO:0000313" key="1">
    <source>
        <dbReference type="EMBL" id="MEW9491813.1"/>
    </source>
</evidence>
<gene>
    <name evidence="1" type="ORF">TQ35_0006395</name>
</gene>
<dbReference type="Proteomes" id="UP000053480">
    <property type="component" value="Unassembled WGS sequence"/>
</dbReference>
<reference evidence="1" key="1">
    <citation type="submission" date="2024-07" db="EMBL/GenBank/DDBJ databases">
        <title>Metagenome and Metagenome-Assembled Genomes of Archaea from a hot spring from the geothermal field of Los Azufres, Mexico.</title>
        <authorList>
            <person name="Marin-Paredes R."/>
            <person name="Martinez-Romero E."/>
            <person name="Servin-Garciduenas L.E."/>
        </authorList>
    </citation>
    <scope>NUCLEOTIDE SEQUENCE</scope>
    <source>
        <strain evidence="1">AZ1-454</strain>
    </source>
</reference>
<evidence type="ECO:0000313" key="2">
    <source>
        <dbReference type="Proteomes" id="UP000053480"/>
    </source>
</evidence>
<accession>A0ACC6TPS7</accession>
<organism evidence="1 2">
    <name type="scientific">Candidatus Aramenus sulfurataquae</name>
    <dbReference type="NCBI Taxonomy" id="1326980"/>
    <lineage>
        <taxon>Archaea</taxon>
        <taxon>Thermoproteota</taxon>
        <taxon>Thermoprotei</taxon>
        <taxon>Sulfolobales</taxon>
        <taxon>Sulfolobaceae</taxon>
        <taxon>Candidatus Aramenus</taxon>
    </lineage>
</organism>
<sequence length="126" mass="14489">MLVAVPRVIKETVDDLEVYISVMPCITEGEVVEKLKKSMTLKSLDEVKYYPYLFGGIIVLRGNSVLVRYEFDGFVKVESVRNKYRKFKLAPEIQGCYQFDNEAVCFFKDKCEGCLPVDNIGLRFIV</sequence>
<protein>
    <submittedName>
        <fullName evidence="1">Uncharacterized protein</fullName>
    </submittedName>
</protein>
<comment type="caution">
    <text evidence="1">The sequence shown here is derived from an EMBL/GenBank/DDBJ whole genome shotgun (WGS) entry which is preliminary data.</text>
</comment>
<dbReference type="EMBL" id="JZWS03000007">
    <property type="protein sequence ID" value="MEW9491813.1"/>
    <property type="molecule type" value="Genomic_DNA"/>
</dbReference>